<evidence type="ECO:0000313" key="10">
    <source>
        <dbReference type="EMBL" id="OUS46158.1"/>
    </source>
</evidence>
<feature type="transmembrane region" description="Helical" evidence="8">
    <location>
        <begin position="471"/>
        <end position="491"/>
    </location>
</feature>
<feature type="transmembrane region" description="Helical" evidence="8">
    <location>
        <begin position="282"/>
        <end position="302"/>
    </location>
</feature>
<evidence type="ECO:0000256" key="2">
    <source>
        <dbReference type="ARBA" id="ARBA00010666"/>
    </source>
</evidence>
<dbReference type="GO" id="GO:0010411">
    <property type="term" value="P:xyloglucan metabolic process"/>
    <property type="evidence" value="ECO:0007669"/>
    <property type="project" value="TreeGrafter"/>
</dbReference>
<protein>
    <submittedName>
        <fullName evidence="10">10 TM acyl transferase domain found in Cas1p-domain-containing protein</fullName>
    </submittedName>
</protein>
<keyword evidence="7" id="KW-0325">Glycoprotein</keyword>
<proteinExistence type="inferred from homology"/>
<dbReference type="Proteomes" id="UP000195557">
    <property type="component" value="Unassembled WGS sequence"/>
</dbReference>
<feature type="transmembrane region" description="Helical" evidence="8">
    <location>
        <begin position="250"/>
        <end position="270"/>
    </location>
</feature>
<feature type="domain" description="Cas1p 10 TM acyl transferase" evidence="9">
    <location>
        <begin position="105"/>
        <end position="513"/>
    </location>
</feature>
<name>A0A1Y5I9A1_OSTTA</name>
<feature type="transmembrane region" description="Helical" evidence="8">
    <location>
        <begin position="402"/>
        <end position="419"/>
    </location>
</feature>
<dbReference type="GO" id="GO:0045492">
    <property type="term" value="P:xylan biosynthetic process"/>
    <property type="evidence" value="ECO:0007669"/>
    <property type="project" value="TreeGrafter"/>
</dbReference>
<sequence>MFRESALYGVAIALGYFFLLELYCDARAIGSKQTTSSQRDGDGVALVNAVGNEAEDAESGLARVDDAVEDDVDERGQRRSTSGGARGFAACAMLDPIALRENRPAIQAAAELGVIMFLFWFCDRSGLVRDAKKAYDRDLFLAVFVALAAYGWKTALKKSKSTSALHREQTEEMKGWMQVLFLLYHYFDAGEMYNLIRVFIAAYVWMTGFGNFSFYYVKKDFSATRFAQMMWRLNFFVFVTCAVMKNDYMLYYICPLHTLFTLFVFGALAIGREKNSDPRWVYAKFACCFLLSVTLWEVPGLFKRVFRPFVFIFGYTNPAKPHGDPLHEWRFRSGLDRYVWIYGMMCAYVHPRYEAVLKWIDDRQSTRERYIYQGGIIIVASITLLWWWQTFMKMDKFAYNEWHPYTSWIPITAFILLRNATKALRKHHIELFCICGKVTLETYIAQFHIWLSTAGVPNGQPKALMSLVTGYPLLNLIFCSYIYVGISHRIFDVTNVLKSVCVPKESSDMVRAVTNAGIFMGTTFGLGAFMSLMFTGTV</sequence>
<feature type="transmembrane region" description="Helical" evidence="8">
    <location>
        <begin position="369"/>
        <end position="390"/>
    </location>
</feature>
<keyword evidence="3 10" id="KW-0808">Transferase</keyword>
<evidence type="ECO:0000256" key="4">
    <source>
        <dbReference type="ARBA" id="ARBA00022692"/>
    </source>
</evidence>
<dbReference type="GO" id="GO:0005794">
    <property type="term" value="C:Golgi apparatus"/>
    <property type="evidence" value="ECO:0007669"/>
    <property type="project" value="TreeGrafter"/>
</dbReference>
<keyword evidence="6 8" id="KW-0472">Membrane</keyword>
<evidence type="ECO:0000256" key="7">
    <source>
        <dbReference type="ARBA" id="ARBA00023180"/>
    </source>
</evidence>
<feature type="transmembrane region" description="Helical" evidence="8">
    <location>
        <begin position="431"/>
        <end position="451"/>
    </location>
</feature>
<feature type="transmembrane region" description="Helical" evidence="8">
    <location>
        <begin position="512"/>
        <end position="534"/>
    </location>
</feature>
<dbReference type="Pfam" id="PF07779">
    <property type="entry name" value="Cas1_AcylT"/>
    <property type="match status" value="1"/>
</dbReference>
<keyword evidence="5 8" id="KW-1133">Transmembrane helix</keyword>
<evidence type="ECO:0000256" key="1">
    <source>
        <dbReference type="ARBA" id="ARBA00004141"/>
    </source>
</evidence>
<dbReference type="InterPro" id="IPR012419">
    <property type="entry name" value="Cas1_AcylTrans_dom"/>
</dbReference>
<dbReference type="EMBL" id="KZ155784">
    <property type="protein sequence ID" value="OUS46158.1"/>
    <property type="molecule type" value="Genomic_DNA"/>
</dbReference>
<evidence type="ECO:0000256" key="8">
    <source>
        <dbReference type="SAM" id="Phobius"/>
    </source>
</evidence>
<comment type="subcellular location">
    <subcellularLocation>
        <location evidence="1">Membrane</location>
        <topology evidence="1">Multi-pass membrane protein</topology>
    </subcellularLocation>
</comment>
<dbReference type="eggNOG" id="KOG1699">
    <property type="taxonomic scope" value="Eukaryota"/>
</dbReference>
<reference evidence="10" key="1">
    <citation type="submission" date="2017-04" db="EMBL/GenBank/DDBJ databases">
        <title>Population genomics of picophytoplankton unveils novel chromosome hypervariability.</title>
        <authorList>
            <consortium name="DOE Joint Genome Institute"/>
            <person name="Blanc-Mathieu R."/>
            <person name="Krasovec M."/>
            <person name="Hebrard M."/>
            <person name="Yau S."/>
            <person name="Desgranges E."/>
            <person name="Martin J."/>
            <person name="Schackwitz W."/>
            <person name="Kuo A."/>
            <person name="Salin G."/>
            <person name="Donnadieu C."/>
            <person name="Desdevises Y."/>
            <person name="Sanchez-Ferandin S."/>
            <person name="Moreau H."/>
            <person name="Rivals E."/>
            <person name="Grigoriev I.V."/>
            <person name="Grimsley N."/>
            <person name="Eyre-Walker A."/>
            <person name="Piganeau G."/>
        </authorList>
    </citation>
    <scope>NUCLEOTIDE SEQUENCE [LARGE SCALE GENOMIC DNA]</scope>
    <source>
        <strain evidence="10">RCC 1115</strain>
    </source>
</reference>
<dbReference type="GO" id="GO:0016020">
    <property type="term" value="C:membrane"/>
    <property type="evidence" value="ECO:0007669"/>
    <property type="project" value="UniProtKB-SubCell"/>
</dbReference>
<dbReference type="PANTHER" id="PTHR13533">
    <property type="entry name" value="N-ACETYLNEURAMINATE 9-O-ACETYLTRANSFERASE"/>
    <property type="match status" value="1"/>
</dbReference>
<evidence type="ECO:0000256" key="3">
    <source>
        <dbReference type="ARBA" id="ARBA00022679"/>
    </source>
</evidence>
<evidence type="ECO:0000256" key="6">
    <source>
        <dbReference type="ARBA" id="ARBA00023136"/>
    </source>
</evidence>
<feature type="transmembrane region" description="Helical" evidence="8">
    <location>
        <begin position="134"/>
        <end position="152"/>
    </location>
</feature>
<accession>A0A1Y5I9A1</accession>
<keyword evidence="4 8" id="KW-0812">Transmembrane</keyword>
<comment type="similarity">
    <text evidence="2">Belongs to the PC-esterase family. CASD1 subfamily.</text>
</comment>
<dbReference type="AlphaFoldDB" id="A0A1Y5I9A1"/>
<dbReference type="GO" id="GO:0009834">
    <property type="term" value="P:plant-type secondary cell wall biogenesis"/>
    <property type="evidence" value="ECO:0007669"/>
    <property type="project" value="TreeGrafter"/>
</dbReference>
<dbReference type="GO" id="GO:0016407">
    <property type="term" value="F:acetyltransferase activity"/>
    <property type="evidence" value="ECO:0007669"/>
    <property type="project" value="TreeGrafter"/>
</dbReference>
<feature type="transmembrane region" description="Helical" evidence="8">
    <location>
        <begin position="6"/>
        <end position="24"/>
    </location>
</feature>
<evidence type="ECO:0000259" key="9">
    <source>
        <dbReference type="Pfam" id="PF07779"/>
    </source>
</evidence>
<gene>
    <name evidence="10" type="ORF">BE221DRAFT_198866</name>
</gene>
<evidence type="ECO:0000256" key="5">
    <source>
        <dbReference type="ARBA" id="ARBA00022989"/>
    </source>
</evidence>
<dbReference type="PANTHER" id="PTHR13533:SF1">
    <property type="entry name" value="N-ACETYLNEURAMINATE 9-O-ACETYLTRANSFERASE"/>
    <property type="match status" value="1"/>
</dbReference>
<feature type="transmembrane region" description="Helical" evidence="8">
    <location>
        <begin position="195"/>
        <end position="217"/>
    </location>
</feature>
<organism evidence="10">
    <name type="scientific">Ostreococcus tauri</name>
    <name type="common">Marine green alga</name>
    <dbReference type="NCBI Taxonomy" id="70448"/>
    <lineage>
        <taxon>Eukaryota</taxon>
        <taxon>Viridiplantae</taxon>
        <taxon>Chlorophyta</taxon>
        <taxon>Mamiellophyceae</taxon>
        <taxon>Mamiellales</taxon>
        <taxon>Bathycoccaceae</taxon>
        <taxon>Ostreococcus</taxon>
    </lineage>
</organism>